<name>A0ABY2BLC5_9ACTN</name>
<dbReference type="Proteomes" id="UP000295818">
    <property type="component" value="Unassembled WGS sequence"/>
</dbReference>
<protein>
    <submittedName>
        <fullName evidence="2">Uncharacterized protein</fullName>
    </submittedName>
</protein>
<sequence>MPTVVGDSREPTDVAEALQLAYSALRQAVELERKRQDEDVDPDTWAAEIHELRTMMSAAGLMMRSIGLSRFTSRVDWAPKVHRPSSRTSSRASSSCWPKPISRLHITTSSRRPTT</sequence>
<evidence type="ECO:0000313" key="2">
    <source>
        <dbReference type="EMBL" id="TCO23995.1"/>
    </source>
</evidence>
<proteinExistence type="predicted"/>
<reference evidence="2 3" key="1">
    <citation type="journal article" date="2015" name="Stand. Genomic Sci.">
        <title>Genomic Encyclopedia of Bacterial and Archaeal Type Strains, Phase III: the genomes of soil and plant-associated and newly described type strains.</title>
        <authorList>
            <person name="Whitman W.B."/>
            <person name="Woyke T."/>
            <person name="Klenk H.P."/>
            <person name="Zhou Y."/>
            <person name="Lilburn T.G."/>
            <person name="Beck B.J."/>
            <person name="De Vos P."/>
            <person name="Vandamme P."/>
            <person name="Eisen J.A."/>
            <person name="Garrity G."/>
            <person name="Hugenholtz P."/>
            <person name="Kyrpides N.C."/>
        </authorList>
    </citation>
    <scope>NUCLEOTIDE SEQUENCE [LARGE SCALE GENOMIC DNA]</scope>
    <source>
        <strain evidence="2 3">VKM Ac-2538</strain>
    </source>
</reference>
<accession>A0ABY2BLC5</accession>
<evidence type="ECO:0000256" key="1">
    <source>
        <dbReference type="SAM" id="MobiDB-lite"/>
    </source>
</evidence>
<keyword evidence="3" id="KW-1185">Reference proteome</keyword>
<evidence type="ECO:0000313" key="3">
    <source>
        <dbReference type="Proteomes" id="UP000295818"/>
    </source>
</evidence>
<dbReference type="EMBL" id="SLWM01000005">
    <property type="protein sequence ID" value="TCO23995.1"/>
    <property type="molecule type" value="Genomic_DNA"/>
</dbReference>
<organism evidence="2 3">
    <name type="scientific">Kribbella orskensis</name>
    <dbReference type="NCBI Taxonomy" id="2512216"/>
    <lineage>
        <taxon>Bacteria</taxon>
        <taxon>Bacillati</taxon>
        <taxon>Actinomycetota</taxon>
        <taxon>Actinomycetes</taxon>
        <taxon>Propionibacteriales</taxon>
        <taxon>Kribbellaceae</taxon>
        <taxon>Kribbella</taxon>
    </lineage>
</organism>
<gene>
    <name evidence="2" type="ORF">EV644_10525</name>
</gene>
<feature type="region of interest" description="Disordered" evidence="1">
    <location>
        <begin position="77"/>
        <end position="115"/>
    </location>
</feature>
<feature type="compositionally biased region" description="Polar residues" evidence="1">
    <location>
        <begin position="105"/>
        <end position="115"/>
    </location>
</feature>
<feature type="compositionally biased region" description="Low complexity" evidence="1">
    <location>
        <begin position="86"/>
        <end position="95"/>
    </location>
</feature>
<comment type="caution">
    <text evidence="2">The sequence shown here is derived from an EMBL/GenBank/DDBJ whole genome shotgun (WGS) entry which is preliminary data.</text>
</comment>